<dbReference type="PATRIC" id="fig|1423750.3.peg.1683"/>
<feature type="domain" description="Glycosyltransferase 2-like" evidence="3">
    <location>
        <begin position="5"/>
        <end position="170"/>
    </location>
</feature>
<organism evidence="4 5">
    <name type="scientific">Liquorilactobacillus ghanensis DSM 18630</name>
    <dbReference type="NCBI Taxonomy" id="1423750"/>
    <lineage>
        <taxon>Bacteria</taxon>
        <taxon>Bacillati</taxon>
        <taxon>Bacillota</taxon>
        <taxon>Bacilli</taxon>
        <taxon>Lactobacillales</taxon>
        <taxon>Lactobacillaceae</taxon>
        <taxon>Liquorilactobacillus</taxon>
    </lineage>
</organism>
<proteinExistence type="predicted"/>
<dbReference type="EMBL" id="AZGB01000001">
    <property type="protein sequence ID" value="KRM08300.1"/>
    <property type="molecule type" value="Genomic_DNA"/>
</dbReference>
<dbReference type="InterPro" id="IPR001173">
    <property type="entry name" value="Glyco_trans_2-like"/>
</dbReference>
<dbReference type="CDD" id="cd00761">
    <property type="entry name" value="Glyco_tranf_GTA_type"/>
    <property type="match status" value="1"/>
</dbReference>
<evidence type="ECO:0000256" key="1">
    <source>
        <dbReference type="ARBA" id="ARBA00022676"/>
    </source>
</evidence>
<dbReference type="RefSeq" id="WP_057870581.1">
    <property type="nucleotide sequence ID" value="NZ_AZGB01000001.1"/>
</dbReference>
<comment type="caution">
    <text evidence="4">The sequence shown here is derived from an EMBL/GenBank/DDBJ whole genome shotgun (WGS) entry which is preliminary data.</text>
</comment>
<gene>
    <name evidence="4" type="ORF">FC89_GL001639</name>
</gene>
<evidence type="ECO:0000313" key="4">
    <source>
        <dbReference type="EMBL" id="KRM08300.1"/>
    </source>
</evidence>
<evidence type="ECO:0000313" key="5">
    <source>
        <dbReference type="Proteomes" id="UP000051451"/>
    </source>
</evidence>
<dbReference type="Proteomes" id="UP000051451">
    <property type="component" value="Unassembled WGS sequence"/>
</dbReference>
<dbReference type="PANTHER" id="PTHR22916:SF51">
    <property type="entry name" value="GLYCOSYLTRANSFERASE EPSH-RELATED"/>
    <property type="match status" value="1"/>
</dbReference>
<dbReference type="InterPro" id="IPR029044">
    <property type="entry name" value="Nucleotide-diphossugar_trans"/>
</dbReference>
<accession>A0A0R1W1T4</accession>
<dbReference type="GO" id="GO:0016757">
    <property type="term" value="F:glycosyltransferase activity"/>
    <property type="evidence" value="ECO:0007669"/>
    <property type="project" value="UniProtKB-KW"/>
</dbReference>
<dbReference type="GeneID" id="98317835"/>
<dbReference type="Pfam" id="PF00535">
    <property type="entry name" value="Glycos_transf_2"/>
    <property type="match status" value="1"/>
</dbReference>
<keyword evidence="5" id="KW-1185">Reference proteome</keyword>
<evidence type="ECO:0000259" key="3">
    <source>
        <dbReference type="Pfam" id="PF00535"/>
    </source>
</evidence>
<dbReference type="SUPFAM" id="SSF53448">
    <property type="entry name" value="Nucleotide-diphospho-sugar transferases"/>
    <property type="match status" value="1"/>
</dbReference>
<dbReference type="OrthoDB" id="396512at2"/>
<dbReference type="STRING" id="1423750.FC89_GL001639"/>
<dbReference type="Gene3D" id="3.90.550.10">
    <property type="entry name" value="Spore Coat Polysaccharide Biosynthesis Protein SpsA, Chain A"/>
    <property type="match status" value="1"/>
</dbReference>
<reference evidence="4 5" key="1">
    <citation type="journal article" date="2015" name="Genome Announc.">
        <title>Expanding the biotechnology potential of lactobacilli through comparative genomics of 213 strains and associated genera.</title>
        <authorList>
            <person name="Sun Z."/>
            <person name="Harris H.M."/>
            <person name="McCann A."/>
            <person name="Guo C."/>
            <person name="Argimon S."/>
            <person name="Zhang W."/>
            <person name="Yang X."/>
            <person name="Jeffery I.B."/>
            <person name="Cooney J.C."/>
            <person name="Kagawa T.F."/>
            <person name="Liu W."/>
            <person name="Song Y."/>
            <person name="Salvetti E."/>
            <person name="Wrobel A."/>
            <person name="Rasinkangas P."/>
            <person name="Parkhill J."/>
            <person name="Rea M.C."/>
            <person name="O'Sullivan O."/>
            <person name="Ritari J."/>
            <person name="Douillard F.P."/>
            <person name="Paul Ross R."/>
            <person name="Yang R."/>
            <person name="Briner A.E."/>
            <person name="Felis G.E."/>
            <person name="de Vos W.M."/>
            <person name="Barrangou R."/>
            <person name="Klaenhammer T.R."/>
            <person name="Caufield P.W."/>
            <person name="Cui Y."/>
            <person name="Zhang H."/>
            <person name="O'Toole P.W."/>
        </authorList>
    </citation>
    <scope>NUCLEOTIDE SEQUENCE [LARGE SCALE GENOMIC DNA]</scope>
    <source>
        <strain evidence="4 5">DSM 18630</strain>
    </source>
</reference>
<protein>
    <submittedName>
        <fullName evidence="4">Glycosyltransferase</fullName>
    </submittedName>
</protein>
<dbReference type="PANTHER" id="PTHR22916">
    <property type="entry name" value="GLYCOSYLTRANSFERASE"/>
    <property type="match status" value="1"/>
</dbReference>
<dbReference type="AlphaFoldDB" id="A0A0R1W1T4"/>
<keyword evidence="2 4" id="KW-0808">Transferase</keyword>
<name>A0A0R1W1T4_9LACO</name>
<keyword evidence="1" id="KW-0328">Glycosyltransferase</keyword>
<evidence type="ECO:0000256" key="2">
    <source>
        <dbReference type="ARBA" id="ARBA00022679"/>
    </source>
</evidence>
<sequence>MKKISIVVPVYNVAEFLPACLDSLVQQTFRLQDYEVILVNDGSTDNSAQICQDYVKRYPALLQLLTKENGGLSDARNYGLARCQGQYVLFIDSDDYVERKMLERMYDLTNQGTKRLVECNFVWEYADHQRLDQRSGYSSLQDYLVNGRVVAWNKMYQREWLLQTKVEFPKGKLYEDQNFFFKLVLFLKDINEIAVDTQAEVHYRQRSDSISYAQASKISDIFWIYQDIIDYYQQHDGERYYSEIQYRFCRNLLGNVLLRKVRPLSDRQQKKMLVAQVWQKIDQWFPDWKKNHYLRQPGKVNWYLRLVRPRLTQILLAI</sequence>